<gene>
    <name evidence="1" type="ORF">AC812_10615</name>
</gene>
<keyword evidence="2" id="KW-1185">Reference proteome</keyword>
<dbReference type="Proteomes" id="UP000050514">
    <property type="component" value="Unassembled WGS sequence"/>
</dbReference>
<organism evidence="1 2">
    <name type="scientific">Bellilinea caldifistulae</name>
    <dbReference type="NCBI Taxonomy" id="360411"/>
    <lineage>
        <taxon>Bacteria</taxon>
        <taxon>Bacillati</taxon>
        <taxon>Chloroflexota</taxon>
        <taxon>Anaerolineae</taxon>
        <taxon>Anaerolineales</taxon>
        <taxon>Anaerolineaceae</taxon>
        <taxon>Bellilinea</taxon>
    </lineage>
</organism>
<reference evidence="1 2" key="1">
    <citation type="submission" date="2015-07" db="EMBL/GenBank/DDBJ databases">
        <title>Draft genome of Bellilinea caldifistulae DSM 17877.</title>
        <authorList>
            <person name="Hemp J."/>
            <person name="Ward L.M."/>
            <person name="Pace L.A."/>
            <person name="Fischer W.W."/>
        </authorList>
    </citation>
    <scope>NUCLEOTIDE SEQUENCE [LARGE SCALE GENOMIC DNA]</scope>
    <source>
        <strain evidence="1 2">GOMI-1</strain>
    </source>
</reference>
<dbReference type="AlphaFoldDB" id="A0A0P6XHJ3"/>
<evidence type="ECO:0000313" key="2">
    <source>
        <dbReference type="Proteomes" id="UP000050514"/>
    </source>
</evidence>
<accession>A0A0P6XHJ3</accession>
<dbReference type="STRING" id="360411.AC812_10615"/>
<evidence type="ECO:0000313" key="1">
    <source>
        <dbReference type="EMBL" id="KPL74959.1"/>
    </source>
</evidence>
<sequence length="75" mass="9095">MRIKTFDTGTQFADWRHRNCERCALRWRDNRYFCLIERALDEAYIGDGYVDDDIAARMGYSDTEYTWDCPERITR</sequence>
<proteinExistence type="predicted"/>
<comment type="caution">
    <text evidence="1">The sequence shown here is derived from an EMBL/GenBank/DDBJ whole genome shotgun (WGS) entry which is preliminary data.</text>
</comment>
<dbReference type="EMBL" id="LGHJ01000016">
    <property type="protein sequence ID" value="KPL74959.1"/>
    <property type="molecule type" value="Genomic_DNA"/>
</dbReference>
<protein>
    <submittedName>
        <fullName evidence="1">Uncharacterized protein</fullName>
    </submittedName>
</protein>
<name>A0A0P6XHJ3_9CHLR</name>